<keyword evidence="11 14" id="KW-0472">Membrane</keyword>
<dbReference type="PRINTS" id="PR00941">
    <property type="entry name" value="CDATPASE"/>
</dbReference>
<organism evidence="17">
    <name type="scientific">Serratia fonticola</name>
    <dbReference type="NCBI Taxonomy" id="47917"/>
    <lineage>
        <taxon>Bacteria</taxon>
        <taxon>Pseudomonadati</taxon>
        <taxon>Pseudomonadota</taxon>
        <taxon>Gammaproteobacteria</taxon>
        <taxon>Enterobacterales</taxon>
        <taxon>Yersiniaceae</taxon>
        <taxon>Serratia</taxon>
    </lineage>
</organism>
<dbReference type="InterPro" id="IPR044492">
    <property type="entry name" value="P_typ_ATPase_HD_dom"/>
</dbReference>
<dbReference type="InterPro" id="IPR023214">
    <property type="entry name" value="HAD_sf"/>
</dbReference>
<keyword evidence="5 14" id="KW-0812">Transmembrane</keyword>
<dbReference type="InterPro" id="IPR006121">
    <property type="entry name" value="HMA_dom"/>
</dbReference>
<dbReference type="SFLD" id="SFLDS00003">
    <property type="entry name" value="Haloacid_Dehalogenase"/>
    <property type="match status" value="1"/>
</dbReference>
<dbReference type="InterPro" id="IPR023298">
    <property type="entry name" value="ATPase_P-typ_TM_dom_sf"/>
</dbReference>
<feature type="compositionally biased region" description="Basic and acidic residues" evidence="15">
    <location>
        <begin position="41"/>
        <end position="51"/>
    </location>
</feature>
<dbReference type="Gene3D" id="2.70.150.10">
    <property type="entry name" value="Calcium-transporting ATPase, cytoplasmic transduction domain A"/>
    <property type="match status" value="1"/>
</dbReference>
<evidence type="ECO:0000256" key="12">
    <source>
        <dbReference type="ARBA" id="ARBA00039097"/>
    </source>
</evidence>
<dbReference type="InterPro" id="IPR008250">
    <property type="entry name" value="ATPase_P-typ_transduc_dom_A_sf"/>
</dbReference>
<evidence type="ECO:0000256" key="5">
    <source>
        <dbReference type="ARBA" id="ARBA00022692"/>
    </source>
</evidence>
<dbReference type="PROSITE" id="PS50846">
    <property type="entry name" value="HMA_2"/>
    <property type="match status" value="1"/>
</dbReference>
<keyword evidence="8 14" id="KW-0067">ATP-binding</keyword>
<dbReference type="InterPro" id="IPR051014">
    <property type="entry name" value="Cation_Transport_ATPase_IB"/>
</dbReference>
<feature type="transmembrane region" description="Helical" evidence="14">
    <location>
        <begin position="724"/>
        <end position="742"/>
    </location>
</feature>
<gene>
    <name evidence="17" type="ORF">FHU10_1731</name>
</gene>
<evidence type="ECO:0000256" key="4">
    <source>
        <dbReference type="ARBA" id="ARBA00022553"/>
    </source>
</evidence>
<dbReference type="SUPFAM" id="SSF81665">
    <property type="entry name" value="Calcium ATPase, transmembrane domain M"/>
    <property type="match status" value="1"/>
</dbReference>
<evidence type="ECO:0000256" key="11">
    <source>
        <dbReference type="ARBA" id="ARBA00023136"/>
    </source>
</evidence>
<feature type="region of interest" description="Disordered" evidence="15">
    <location>
        <begin position="33"/>
        <end position="83"/>
    </location>
</feature>
<dbReference type="SUPFAM" id="SSF56784">
    <property type="entry name" value="HAD-like"/>
    <property type="match status" value="1"/>
</dbReference>
<dbReference type="GO" id="GO:0005524">
    <property type="term" value="F:ATP binding"/>
    <property type="evidence" value="ECO:0007669"/>
    <property type="project" value="UniProtKB-UniRule"/>
</dbReference>
<keyword evidence="4" id="KW-0597">Phosphoprotein</keyword>
<dbReference type="GO" id="GO:0016463">
    <property type="term" value="F:P-type zinc transporter activity"/>
    <property type="evidence" value="ECO:0007669"/>
    <property type="project" value="UniProtKB-EC"/>
</dbReference>
<feature type="transmembrane region" description="Helical" evidence="14">
    <location>
        <begin position="414"/>
        <end position="438"/>
    </location>
</feature>
<sequence length="771" mass="81174">MHTHKEHTHQEHDHGCGCGHDHAKTQHGCCSEKSTAGENLSHSHEASHDHGASCCSSDGPDDPDEESDRLAAAPPSGSQRFSWKVTGMDCPSCAKKIENAVTTIPGVDSARVLFATEKLVVDAQFDISLRVQDAVKQAGFTLLGSNPVAKTADTKASRLGEFGPLLLLSVLMVVSWLLNTINPQFGEIAFIATTLVGLVPIAGKALRLIRSGTPFAIETLMSVAAIGALFIGATAEAAMVLLLFMVGELLESYAANRARRGVKALMALVPEDALLLQGNERKRVAVASLRPGDVIEIAPGGRLPADAALLNPFASFDESALTGESVPVERQQGEKVAAGSLSVDQAAQMKVISEPGNNAIDRILQLIEEAEERRAPIERFLDRFSRYYTPAIMLLAIAVILVPPLMFAEPWEMWIYRGLTLLLIGCPCALVISTPAAITSGLAAATRRGALIKGGAALEQLGQVQTIAFDKTGTLTEGKPTVTDVLPAKGISEQELLALAAAVETGSHHPLAQAIISRAAENGTGLPLAEGRRALAGIGVEGVVAGKTILISAPGKLTENQLDSEWRKQVNTLETAGKTVVIVLAEGVSIGLIALRDTLRNDARQAIAELSQLGIRGVMLTGDNPRAAAAIANELGIDYRAGLMPEDKVKAITELNKQQRTAMIGDGINDAPAMKAASIGIAMGSGTDVALETADAALTHNRLVGVAEMIRISRATHANIRQNITIALGLKGIFLITTLLGITGLWLAVLADSGATALVTANALRLLKKRQ</sequence>
<comment type="similarity">
    <text evidence="2 14">Belongs to the cation transport ATPase (P-type) (TC 3.A.3) family. Type IB subfamily.</text>
</comment>
<evidence type="ECO:0000256" key="14">
    <source>
        <dbReference type="RuleBase" id="RU362081"/>
    </source>
</evidence>
<dbReference type="GO" id="GO:0005886">
    <property type="term" value="C:plasma membrane"/>
    <property type="evidence" value="ECO:0007669"/>
    <property type="project" value="UniProtKB-SubCell"/>
</dbReference>
<dbReference type="NCBIfam" id="TIGR01494">
    <property type="entry name" value="ATPase_P-type"/>
    <property type="match status" value="1"/>
</dbReference>
<feature type="transmembrane region" description="Helical" evidence="14">
    <location>
        <begin position="184"/>
        <end position="203"/>
    </location>
</feature>
<dbReference type="InterPro" id="IPR059000">
    <property type="entry name" value="ATPase_P-type_domA"/>
</dbReference>
<dbReference type="SFLD" id="SFLDF00027">
    <property type="entry name" value="p-type_atpase"/>
    <property type="match status" value="1"/>
</dbReference>
<dbReference type="OrthoDB" id="9814270at2"/>
<dbReference type="EMBL" id="VISQ01000001">
    <property type="protein sequence ID" value="TVZ69236.1"/>
    <property type="molecule type" value="Genomic_DNA"/>
</dbReference>
<evidence type="ECO:0000256" key="10">
    <source>
        <dbReference type="ARBA" id="ARBA00022989"/>
    </source>
</evidence>
<keyword evidence="9" id="KW-1278">Translocase</keyword>
<dbReference type="GO" id="GO:0046872">
    <property type="term" value="F:metal ion binding"/>
    <property type="evidence" value="ECO:0007669"/>
    <property type="project" value="UniProtKB-KW"/>
</dbReference>
<comment type="subcellular location">
    <subcellularLocation>
        <location evidence="1">Cell membrane</location>
        <topology evidence="1">Multi-pass membrane protein</topology>
    </subcellularLocation>
</comment>
<keyword evidence="3 14" id="KW-1003">Cell membrane</keyword>
<evidence type="ECO:0000256" key="1">
    <source>
        <dbReference type="ARBA" id="ARBA00004651"/>
    </source>
</evidence>
<feature type="domain" description="HMA" evidence="16">
    <location>
        <begin position="79"/>
        <end position="143"/>
    </location>
</feature>
<comment type="caution">
    <text evidence="17">The sequence shown here is derived from an EMBL/GenBank/DDBJ whole genome shotgun (WGS) entry which is preliminary data.</text>
</comment>
<dbReference type="PROSITE" id="PS01047">
    <property type="entry name" value="HMA_1"/>
    <property type="match status" value="1"/>
</dbReference>
<evidence type="ECO:0000256" key="7">
    <source>
        <dbReference type="ARBA" id="ARBA00022741"/>
    </source>
</evidence>
<evidence type="ECO:0000256" key="2">
    <source>
        <dbReference type="ARBA" id="ARBA00006024"/>
    </source>
</evidence>
<dbReference type="PRINTS" id="PR00119">
    <property type="entry name" value="CATATPASE"/>
</dbReference>
<dbReference type="Pfam" id="PF00403">
    <property type="entry name" value="HMA"/>
    <property type="match status" value="1"/>
</dbReference>
<evidence type="ECO:0000256" key="13">
    <source>
        <dbReference type="ARBA" id="ARBA00047308"/>
    </source>
</evidence>
<dbReference type="GO" id="GO:0015086">
    <property type="term" value="F:cadmium ion transmembrane transporter activity"/>
    <property type="evidence" value="ECO:0007669"/>
    <property type="project" value="TreeGrafter"/>
</dbReference>
<dbReference type="InterPro" id="IPR017969">
    <property type="entry name" value="Heavy-metal-associated_CS"/>
</dbReference>
<protein>
    <recommendedName>
        <fullName evidence="12">P-type Zn(2+) transporter</fullName>
        <ecNumber evidence="12">7.2.2.12</ecNumber>
    </recommendedName>
</protein>
<evidence type="ECO:0000256" key="9">
    <source>
        <dbReference type="ARBA" id="ARBA00022967"/>
    </source>
</evidence>
<dbReference type="InterPro" id="IPR023299">
    <property type="entry name" value="ATPase_P-typ_cyto_dom_N"/>
</dbReference>
<comment type="catalytic activity">
    <reaction evidence="13">
        <text>Zn(2+)(in) + ATP + H2O = Zn(2+)(out) + ADP + phosphate + H(+)</text>
        <dbReference type="Rhea" id="RHEA:20621"/>
        <dbReference type="ChEBI" id="CHEBI:15377"/>
        <dbReference type="ChEBI" id="CHEBI:15378"/>
        <dbReference type="ChEBI" id="CHEBI:29105"/>
        <dbReference type="ChEBI" id="CHEBI:30616"/>
        <dbReference type="ChEBI" id="CHEBI:43474"/>
        <dbReference type="ChEBI" id="CHEBI:456216"/>
        <dbReference type="EC" id="7.2.2.12"/>
    </reaction>
</comment>
<dbReference type="PROSITE" id="PS01229">
    <property type="entry name" value="COF_2"/>
    <property type="match status" value="1"/>
</dbReference>
<keyword evidence="10 14" id="KW-1133">Transmembrane helix</keyword>
<dbReference type="CDD" id="cd07546">
    <property type="entry name" value="P-type_ATPase_Pb_Zn_Cd2-like"/>
    <property type="match status" value="1"/>
</dbReference>
<dbReference type="InterPro" id="IPR018303">
    <property type="entry name" value="ATPase_P-typ_P_site"/>
</dbReference>
<reference evidence="17" key="1">
    <citation type="submission" date="2019-06" db="EMBL/GenBank/DDBJ databases">
        <authorList>
            <person name="Deangelis K."/>
            <person name="Huntemann M."/>
            <person name="Clum A."/>
            <person name="Pillay M."/>
            <person name="Palaniappan K."/>
            <person name="Varghese N."/>
            <person name="Mikhailova N."/>
            <person name="Stamatis D."/>
            <person name="Reddy T."/>
            <person name="Daum C."/>
            <person name="Shapiro N."/>
            <person name="Ivanova N."/>
            <person name="Kyrpides N."/>
            <person name="Woyke T."/>
        </authorList>
    </citation>
    <scope>NUCLEOTIDE SEQUENCE [LARGE SCALE GENOMIC DNA]</scope>
    <source>
        <strain evidence="17">128R</strain>
    </source>
</reference>
<dbReference type="Gene3D" id="3.40.50.1000">
    <property type="entry name" value="HAD superfamily/HAD-like"/>
    <property type="match status" value="1"/>
</dbReference>
<dbReference type="NCBIfam" id="TIGR01512">
    <property type="entry name" value="ATPase-IB2_Cd"/>
    <property type="match status" value="1"/>
</dbReference>
<name>A0A542CV86_SERFO</name>
<evidence type="ECO:0000313" key="17">
    <source>
        <dbReference type="EMBL" id="TVZ69236.1"/>
    </source>
</evidence>
<dbReference type="SUPFAM" id="SSF81653">
    <property type="entry name" value="Calcium ATPase, transduction domain A"/>
    <property type="match status" value="1"/>
</dbReference>
<reference evidence="17" key="2">
    <citation type="submission" date="2019-08" db="EMBL/GenBank/DDBJ databases">
        <title>Investigation of anaerobic lignin degradation for improved lignocellulosic biofuels.</title>
        <authorList>
            <person name="Deangelis K.PhD."/>
        </authorList>
    </citation>
    <scope>NUCLEOTIDE SEQUENCE [LARGE SCALE GENOMIC DNA]</scope>
    <source>
        <strain evidence="17">128R</strain>
    </source>
</reference>
<dbReference type="NCBIfam" id="TIGR01511">
    <property type="entry name" value="ATPase-IB1_Cu"/>
    <property type="match status" value="1"/>
</dbReference>
<dbReference type="CDD" id="cd00371">
    <property type="entry name" value="HMA"/>
    <property type="match status" value="1"/>
</dbReference>
<evidence type="ECO:0000256" key="3">
    <source>
        <dbReference type="ARBA" id="ARBA00022475"/>
    </source>
</evidence>
<dbReference type="Pfam" id="PF00122">
    <property type="entry name" value="E1-E2_ATPase"/>
    <property type="match status" value="1"/>
</dbReference>
<dbReference type="Pfam" id="PF00702">
    <property type="entry name" value="Hydrolase"/>
    <property type="match status" value="1"/>
</dbReference>
<dbReference type="PROSITE" id="PS00154">
    <property type="entry name" value="ATPASE_E1_E2"/>
    <property type="match status" value="1"/>
</dbReference>
<dbReference type="SUPFAM" id="SSF55008">
    <property type="entry name" value="HMA, heavy metal-associated domain"/>
    <property type="match status" value="1"/>
</dbReference>
<proteinExistence type="inferred from homology"/>
<evidence type="ECO:0000256" key="15">
    <source>
        <dbReference type="SAM" id="MobiDB-lite"/>
    </source>
</evidence>
<dbReference type="EC" id="7.2.2.12" evidence="12"/>
<dbReference type="PANTHER" id="PTHR48085">
    <property type="entry name" value="CADMIUM/ZINC-TRANSPORTING ATPASE HMA2-RELATED"/>
    <property type="match status" value="1"/>
</dbReference>
<evidence type="ECO:0000256" key="8">
    <source>
        <dbReference type="ARBA" id="ARBA00022840"/>
    </source>
</evidence>
<dbReference type="GO" id="GO:0016887">
    <property type="term" value="F:ATP hydrolysis activity"/>
    <property type="evidence" value="ECO:0007669"/>
    <property type="project" value="InterPro"/>
</dbReference>
<dbReference type="InterPro" id="IPR001757">
    <property type="entry name" value="P_typ_ATPase"/>
</dbReference>
<accession>A0A542CV86</accession>
<keyword evidence="7 14" id="KW-0547">Nucleotide-binding</keyword>
<dbReference type="InterPro" id="IPR036412">
    <property type="entry name" value="HAD-like_sf"/>
</dbReference>
<feature type="transmembrane region" description="Helical" evidence="14">
    <location>
        <begin position="387"/>
        <end position="408"/>
    </location>
</feature>
<dbReference type="Gene3D" id="3.40.1110.10">
    <property type="entry name" value="Calcium-transporting ATPase, cytoplasmic domain N"/>
    <property type="match status" value="1"/>
</dbReference>
<dbReference type="InterPro" id="IPR036163">
    <property type="entry name" value="HMA_dom_sf"/>
</dbReference>
<keyword evidence="6 14" id="KW-0479">Metal-binding</keyword>
<dbReference type="AlphaFoldDB" id="A0A542CV86"/>
<feature type="transmembrane region" description="Helical" evidence="14">
    <location>
        <begin position="159"/>
        <end position="178"/>
    </location>
</feature>
<dbReference type="NCBIfam" id="TIGR01525">
    <property type="entry name" value="ATPase-IB_hvy"/>
    <property type="match status" value="1"/>
</dbReference>
<dbReference type="Gene3D" id="3.30.70.100">
    <property type="match status" value="1"/>
</dbReference>
<dbReference type="PANTHER" id="PTHR48085:SF5">
    <property type="entry name" value="CADMIUM_ZINC-TRANSPORTING ATPASE HMA4-RELATED"/>
    <property type="match status" value="1"/>
</dbReference>
<dbReference type="SFLD" id="SFLDG00002">
    <property type="entry name" value="C1.7:_P-type_atpase_like"/>
    <property type="match status" value="1"/>
</dbReference>
<dbReference type="NCBIfam" id="NF008262">
    <property type="entry name" value="PRK11033.1"/>
    <property type="match status" value="1"/>
</dbReference>
<evidence type="ECO:0000259" key="16">
    <source>
        <dbReference type="PROSITE" id="PS50846"/>
    </source>
</evidence>
<dbReference type="InterPro" id="IPR027256">
    <property type="entry name" value="P-typ_ATPase_IB"/>
</dbReference>
<evidence type="ECO:0000256" key="6">
    <source>
        <dbReference type="ARBA" id="ARBA00022723"/>
    </source>
</evidence>